<dbReference type="Pfam" id="PF00109">
    <property type="entry name" value="ketoacyl-synt"/>
    <property type="match status" value="1"/>
</dbReference>
<protein>
    <submittedName>
        <fullName evidence="2">Beta-ketoacyl synthase N-terminal-like domain-containing protein</fullName>
    </submittedName>
</protein>
<name>A0ABT3NR81_9PROT</name>
<dbReference type="EMBL" id="JAPFQI010000001">
    <property type="protein sequence ID" value="MCW8084670.1"/>
    <property type="molecule type" value="Genomic_DNA"/>
</dbReference>
<dbReference type="InterPro" id="IPR014030">
    <property type="entry name" value="Ketoacyl_synth_N"/>
</dbReference>
<evidence type="ECO:0000259" key="1">
    <source>
        <dbReference type="Pfam" id="PF00109"/>
    </source>
</evidence>
<keyword evidence="3" id="KW-1185">Reference proteome</keyword>
<sequence length="339" mass="35433">MTRRPVHVLGLGIASSLGDGAEAHRGWRDAVPVLDEARFAPHPLHPLAPLPFDKTIPRRESRQMENWQRLGTHAAGLAIADAALSERVAEMDLVVAAGGGERDAALDAQILATRPDEAGLHAALMNGLRPTLFLAQLSNLLAGSISIVHGVGGSSRTLMGEEIAGAEAMRMAWARVAAGSSTLALAGGAFLAERPEILLLHAMGGRLHRGPWVPMDEREGLVLGSAAAFLLLGPGPGMVQLTHVATDQGPPEASEARLDALLIDAPPARPGAIEIWAGPFGTPRPGLRLADQFGHTVEAAFPLAVALGAMMLRDGAPQIRIAMRGAFRGEAVAVLEPSE</sequence>
<evidence type="ECO:0000313" key="3">
    <source>
        <dbReference type="Proteomes" id="UP001526430"/>
    </source>
</evidence>
<gene>
    <name evidence="2" type="ORF">OF850_03440</name>
</gene>
<dbReference type="RefSeq" id="WP_301588341.1">
    <property type="nucleotide sequence ID" value="NZ_JAPFQI010000001.1"/>
</dbReference>
<dbReference type="SUPFAM" id="SSF53901">
    <property type="entry name" value="Thiolase-like"/>
    <property type="match status" value="1"/>
</dbReference>
<evidence type="ECO:0000313" key="2">
    <source>
        <dbReference type="EMBL" id="MCW8084670.1"/>
    </source>
</evidence>
<reference evidence="2 3" key="1">
    <citation type="submission" date="2022-10" db="EMBL/GenBank/DDBJ databases">
        <title>Roseococcus glaciei nov., sp. nov., isolated from glacier.</title>
        <authorList>
            <person name="Liu Q."/>
            <person name="Xin Y.-H."/>
        </authorList>
    </citation>
    <scope>NUCLEOTIDE SEQUENCE [LARGE SCALE GENOMIC DNA]</scope>
    <source>
        <strain evidence="2 3">MDT2-1-1</strain>
    </source>
</reference>
<comment type="caution">
    <text evidence="2">The sequence shown here is derived from an EMBL/GenBank/DDBJ whole genome shotgun (WGS) entry which is preliminary data.</text>
</comment>
<organism evidence="2 3">
    <name type="scientific">Sabulicella glaciei</name>
    <dbReference type="NCBI Taxonomy" id="2984948"/>
    <lineage>
        <taxon>Bacteria</taxon>
        <taxon>Pseudomonadati</taxon>
        <taxon>Pseudomonadota</taxon>
        <taxon>Alphaproteobacteria</taxon>
        <taxon>Acetobacterales</taxon>
        <taxon>Acetobacteraceae</taxon>
        <taxon>Sabulicella</taxon>
    </lineage>
</organism>
<dbReference type="InterPro" id="IPR016039">
    <property type="entry name" value="Thiolase-like"/>
</dbReference>
<feature type="domain" description="Beta-ketoacyl synthase-like N-terminal" evidence="1">
    <location>
        <begin position="55"/>
        <end position="232"/>
    </location>
</feature>
<dbReference type="Gene3D" id="3.40.47.10">
    <property type="match status" value="1"/>
</dbReference>
<dbReference type="Proteomes" id="UP001526430">
    <property type="component" value="Unassembled WGS sequence"/>
</dbReference>
<accession>A0ABT3NR81</accession>
<proteinExistence type="predicted"/>